<reference evidence="3" key="2">
    <citation type="submission" date="2025-08" db="UniProtKB">
        <authorList>
            <consortium name="RefSeq"/>
        </authorList>
    </citation>
    <scope>IDENTIFICATION</scope>
    <source>
        <tissue evidence="3">Leaf</tissue>
    </source>
</reference>
<feature type="region of interest" description="Disordered" evidence="1">
    <location>
        <begin position="1"/>
        <end position="183"/>
    </location>
</feature>
<reference evidence="2" key="1">
    <citation type="journal article" date="2015" name="Nat. Genet.">
        <title>The pineapple genome and the evolution of CAM photosynthesis.</title>
        <authorList>
            <person name="Ming R."/>
            <person name="VanBuren R."/>
            <person name="Wai C.M."/>
            <person name="Tang H."/>
            <person name="Schatz M.C."/>
            <person name="Bowers J.E."/>
            <person name="Lyons E."/>
            <person name="Wang M.L."/>
            <person name="Chen J."/>
            <person name="Biggers E."/>
            <person name="Zhang J."/>
            <person name="Huang L."/>
            <person name="Zhang L."/>
            <person name="Miao W."/>
            <person name="Zhang J."/>
            <person name="Ye Z."/>
            <person name="Miao C."/>
            <person name="Lin Z."/>
            <person name="Wang H."/>
            <person name="Zhou H."/>
            <person name="Yim W.C."/>
            <person name="Priest H.D."/>
            <person name="Zheng C."/>
            <person name="Woodhouse M."/>
            <person name="Edger P.P."/>
            <person name="Guyot R."/>
            <person name="Guo H.B."/>
            <person name="Guo H."/>
            <person name="Zheng G."/>
            <person name="Singh R."/>
            <person name="Sharma A."/>
            <person name="Min X."/>
            <person name="Zheng Y."/>
            <person name="Lee H."/>
            <person name="Gurtowski J."/>
            <person name="Sedlazeck F.J."/>
            <person name="Harkess A."/>
            <person name="McKain M.R."/>
            <person name="Liao Z."/>
            <person name="Fang J."/>
            <person name="Liu J."/>
            <person name="Zhang X."/>
            <person name="Zhang Q."/>
            <person name="Hu W."/>
            <person name="Qin Y."/>
            <person name="Wang K."/>
            <person name="Chen L.Y."/>
            <person name="Shirley N."/>
            <person name="Lin Y.R."/>
            <person name="Liu L.Y."/>
            <person name="Hernandez A.G."/>
            <person name="Wright C.L."/>
            <person name="Bulone V."/>
            <person name="Tuskan G.A."/>
            <person name="Heath K."/>
            <person name="Zee F."/>
            <person name="Moore P.H."/>
            <person name="Sunkar R."/>
            <person name="Leebens-Mack J.H."/>
            <person name="Mockler T."/>
            <person name="Bennetzen J.L."/>
            <person name="Freeling M."/>
            <person name="Sankoff D."/>
            <person name="Paterson A.H."/>
            <person name="Zhu X."/>
            <person name="Yang X."/>
            <person name="Smith J.A."/>
            <person name="Cushman J.C."/>
            <person name="Paull R.E."/>
            <person name="Yu Q."/>
        </authorList>
    </citation>
    <scope>NUCLEOTIDE SEQUENCE [LARGE SCALE GENOMIC DNA]</scope>
    <source>
        <strain evidence="2">cv. F153</strain>
    </source>
</reference>
<protein>
    <submittedName>
        <fullName evidence="3">Uncharacterized protein LOC109706323</fullName>
    </submittedName>
</protein>
<proteinExistence type="predicted"/>
<gene>
    <name evidence="3" type="primary">LOC109706323</name>
</gene>
<sequence>MAGGGRTEGEPAGGGCGGSVGPGGHAGRQREAAGAVAARHELARLGLGLTGQRRPGGGRRSVGATATSRRRPREGGMADGGRRRRAETVRTQARPEPTPGGCRRQGSGRGPAGTTATAARGSPEAQEGRAVNPEAAAARSHELTQVRLELPAGGRGWPRRRRQRTRTAGAGGDGAGGRVSARE</sequence>
<feature type="compositionally biased region" description="Low complexity" evidence="1">
    <location>
        <begin position="112"/>
        <end position="123"/>
    </location>
</feature>
<feature type="compositionally biased region" description="Gly residues" evidence="1">
    <location>
        <begin position="1"/>
        <end position="26"/>
    </location>
</feature>
<evidence type="ECO:0000313" key="2">
    <source>
        <dbReference type="Proteomes" id="UP000515123"/>
    </source>
</evidence>
<name>A0A6P5EGW0_ANACO</name>
<dbReference type="GeneID" id="109706323"/>
<evidence type="ECO:0000256" key="1">
    <source>
        <dbReference type="SAM" id="MobiDB-lite"/>
    </source>
</evidence>
<organism evidence="2 3">
    <name type="scientific">Ananas comosus</name>
    <name type="common">Pineapple</name>
    <name type="synonym">Ananas ananas</name>
    <dbReference type="NCBI Taxonomy" id="4615"/>
    <lineage>
        <taxon>Eukaryota</taxon>
        <taxon>Viridiplantae</taxon>
        <taxon>Streptophyta</taxon>
        <taxon>Embryophyta</taxon>
        <taxon>Tracheophyta</taxon>
        <taxon>Spermatophyta</taxon>
        <taxon>Magnoliopsida</taxon>
        <taxon>Liliopsida</taxon>
        <taxon>Poales</taxon>
        <taxon>Bromeliaceae</taxon>
        <taxon>Bromelioideae</taxon>
        <taxon>Ananas</taxon>
    </lineage>
</organism>
<accession>A0A6P5EGW0</accession>
<evidence type="ECO:0000313" key="3">
    <source>
        <dbReference type="RefSeq" id="XP_020082691.1"/>
    </source>
</evidence>
<dbReference type="AlphaFoldDB" id="A0A6P5EGW0"/>
<keyword evidence="2" id="KW-1185">Reference proteome</keyword>
<dbReference type="Proteomes" id="UP000515123">
    <property type="component" value="Unplaced"/>
</dbReference>
<dbReference type="RefSeq" id="XP_020082691.1">
    <property type="nucleotide sequence ID" value="XM_020227102.1"/>
</dbReference>